<dbReference type="Pfam" id="PF00685">
    <property type="entry name" value="Sulfotransfer_1"/>
    <property type="match status" value="1"/>
</dbReference>
<dbReference type="Gene3D" id="3.40.50.300">
    <property type="entry name" value="P-loop containing nucleotide triphosphate hydrolases"/>
    <property type="match status" value="1"/>
</dbReference>
<dbReference type="GO" id="GO:0008146">
    <property type="term" value="F:sulfotransferase activity"/>
    <property type="evidence" value="ECO:0007669"/>
    <property type="project" value="InterPro"/>
</dbReference>
<keyword evidence="1 4" id="KW-0808">Transferase</keyword>
<dbReference type="PANTHER" id="PTHR10605">
    <property type="entry name" value="HEPARAN SULFATE SULFOTRANSFERASE"/>
    <property type="match status" value="1"/>
</dbReference>
<dbReference type="OrthoDB" id="981508at2"/>
<evidence type="ECO:0000256" key="2">
    <source>
        <dbReference type="ARBA" id="ARBA00023180"/>
    </source>
</evidence>
<dbReference type="InterPro" id="IPR027417">
    <property type="entry name" value="P-loop_NTPase"/>
</dbReference>
<dbReference type="PANTHER" id="PTHR10605:SF56">
    <property type="entry name" value="BIFUNCTIONAL HEPARAN SULFATE N-DEACETYLASE_N-SULFOTRANSFERASE"/>
    <property type="match status" value="1"/>
</dbReference>
<dbReference type="SUPFAM" id="SSF52540">
    <property type="entry name" value="P-loop containing nucleoside triphosphate hydrolases"/>
    <property type="match status" value="1"/>
</dbReference>
<comment type="caution">
    <text evidence="4">The sequence shown here is derived from an EMBL/GenBank/DDBJ whole genome shotgun (WGS) entry which is preliminary data.</text>
</comment>
<dbReference type="EMBL" id="RKQK01000001">
    <property type="protein sequence ID" value="RPE71864.1"/>
    <property type="molecule type" value="Genomic_DNA"/>
</dbReference>
<protein>
    <submittedName>
        <fullName evidence="4">Sulfotransferase domain-containing protein</fullName>
    </submittedName>
</protein>
<accession>A0A3N4VFY6</accession>
<dbReference type="InterPro" id="IPR037359">
    <property type="entry name" value="NST/OST"/>
</dbReference>
<dbReference type="AlphaFoldDB" id="A0A3N4VFY6"/>
<evidence type="ECO:0000256" key="1">
    <source>
        <dbReference type="ARBA" id="ARBA00022679"/>
    </source>
</evidence>
<organism evidence="4 5">
    <name type="scientific">Pacificibacter maritimus</name>
    <dbReference type="NCBI Taxonomy" id="762213"/>
    <lineage>
        <taxon>Bacteria</taxon>
        <taxon>Pseudomonadati</taxon>
        <taxon>Pseudomonadota</taxon>
        <taxon>Alphaproteobacteria</taxon>
        <taxon>Rhodobacterales</taxon>
        <taxon>Roseobacteraceae</taxon>
        <taxon>Pacificibacter</taxon>
    </lineage>
</organism>
<keyword evidence="2" id="KW-0325">Glycoprotein</keyword>
<sequence length="303" mass="34084">MTQPTGRWPNLFILGAPKCGTTSIAHWLSQHPDVLMSHPKEPGFFNDDYKDGHFRGRPQRYKKLFATETPHKFYCDGTVDYLASKNAVPAISKVAPDAKFIVAVRNHADLVFSLHQQERVSGNELEADFVKAFELSSERRAGRKIPITGPEPKKIDYEERVRMGAQLKRALEYIDRDRLLIVDFDLINSDSPAVWSKICDFLDLSAPEISLAARNPRKSVSSVPVTILRKYLRRIKRTLGLTQDMGLASPIKALATSVPETKPKLDPVLRAALDTKYDWDRALICDVSKTGPAALAKESWIDQ</sequence>
<reference evidence="4 5" key="1">
    <citation type="submission" date="2018-11" db="EMBL/GenBank/DDBJ databases">
        <title>Genomic Encyclopedia of Type Strains, Phase IV (KMG-IV): sequencing the most valuable type-strain genomes for metagenomic binning, comparative biology and taxonomic classification.</title>
        <authorList>
            <person name="Goeker M."/>
        </authorList>
    </citation>
    <scope>NUCLEOTIDE SEQUENCE [LARGE SCALE GENOMIC DNA]</scope>
    <source>
        <strain evidence="4 5">DSM 104731</strain>
    </source>
</reference>
<evidence type="ECO:0000313" key="5">
    <source>
        <dbReference type="Proteomes" id="UP000269689"/>
    </source>
</evidence>
<keyword evidence="5" id="KW-1185">Reference proteome</keyword>
<dbReference type="Proteomes" id="UP000269689">
    <property type="component" value="Unassembled WGS sequence"/>
</dbReference>
<evidence type="ECO:0000259" key="3">
    <source>
        <dbReference type="Pfam" id="PF00685"/>
    </source>
</evidence>
<dbReference type="RefSeq" id="WP_123792040.1">
    <property type="nucleotide sequence ID" value="NZ_RKQK01000001.1"/>
</dbReference>
<proteinExistence type="predicted"/>
<dbReference type="InterPro" id="IPR000863">
    <property type="entry name" value="Sulfotransferase_dom"/>
</dbReference>
<feature type="domain" description="Sulfotransferase" evidence="3">
    <location>
        <begin position="10"/>
        <end position="207"/>
    </location>
</feature>
<gene>
    <name evidence="4" type="ORF">EDD53_0995</name>
</gene>
<evidence type="ECO:0000313" key="4">
    <source>
        <dbReference type="EMBL" id="RPE71864.1"/>
    </source>
</evidence>
<name>A0A3N4VFY6_9RHOB</name>